<sequence length="776" mass="87237">MLWGRWRSHSKRAITVILLFLSVCIVSTAGLSYFITTDHLQDGIERTNMSLLREVNDKLLLVLKAVDSEAIQFLRSRDMWAFMEDDSGDEQDSIAINNRIGDILLSNNVIFSIDLYSYAKKRWSQTTPFQQAEAGVDYQWIGPFERYKGFYQLIGTRKLALDDSHAIWHNVMTLIRSYPLTHVEGYRKGAVAVNIDELSIFNLIKHAVDPSLGYMFIADAQGTIISHADKSLIGTRTSEALWSAQMNEKSEGQFRTKLNGVNNTVFYMKSPFTGWEIVSVVSDTELSKPLVQVRNMLVMIILVLLALAVGMSAAVNRWMFRPVYRVLSNVTNQLQSHRAYESKTGQMADDELAGIEVSLSHILAESDRMFRHMRETQPVVKWRLAMDALIGARKNPELLASLEAIGFPLHPVQAMVMAAAFDRQAEIASPRDLHLYCYALCNVAEEIINTEYRGVAIEARDGLVAIVISFAETDGEANALRALAIADMIKSYTKEQFKRTISIGLGRMTQGADTLQSSYHDALAALSYKMILGGNAIISSEDIREPASGEFIHLLGMTDAIIDSLRLTDSEKMAKQTERWFAEMAGSGAAPDMIRQLVVQFMMKAAKAVGEIDPALLEEAPPHRLFDLLNQYESIRELSDYVNEQLGRYAAQIGERRSSRERNDVIERIIAFIDARYMHSDLSLNVLASEFKLSVSHMSRLFKERTGGNFIDYLMGIRLKKAKELLADTDMLIRDISGAVGYTNVNSFVRIFKKSSGFTPGEYREREQSRGEAGEP</sequence>
<dbReference type="Pfam" id="PF12833">
    <property type="entry name" value="HTH_18"/>
    <property type="match status" value="1"/>
</dbReference>
<evidence type="ECO:0000256" key="3">
    <source>
        <dbReference type="ARBA" id="ARBA00023163"/>
    </source>
</evidence>
<accession>A0ABV5VSU5</accession>
<evidence type="ECO:0000313" key="7">
    <source>
        <dbReference type="Proteomes" id="UP001589619"/>
    </source>
</evidence>
<evidence type="ECO:0000313" key="6">
    <source>
        <dbReference type="EMBL" id="MFB9751333.1"/>
    </source>
</evidence>
<keyword evidence="1" id="KW-0805">Transcription regulation</keyword>
<keyword evidence="7" id="KW-1185">Reference proteome</keyword>
<dbReference type="InterPro" id="IPR009057">
    <property type="entry name" value="Homeodomain-like_sf"/>
</dbReference>
<keyword evidence="4" id="KW-1133">Transmembrane helix</keyword>
<dbReference type="Gene3D" id="1.10.10.60">
    <property type="entry name" value="Homeodomain-like"/>
    <property type="match status" value="2"/>
</dbReference>
<dbReference type="PROSITE" id="PS01124">
    <property type="entry name" value="HTH_ARAC_FAMILY_2"/>
    <property type="match status" value="1"/>
</dbReference>
<name>A0ABV5VSU5_9BACL</name>
<dbReference type="CDD" id="cd12912">
    <property type="entry name" value="PDC2_MCP_like"/>
    <property type="match status" value="1"/>
</dbReference>
<feature type="domain" description="HTH araC/xylS-type" evidence="5">
    <location>
        <begin position="667"/>
        <end position="766"/>
    </location>
</feature>
<evidence type="ECO:0000256" key="4">
    <source>
        <dbReference type="SAM" id="Phobius"/>
    </source>
</evidence>
<dbReference type="PANTHER" id="PTHR43280:SF2">
    <property type="entry name" value="HTH-TYPE TRANSCRIPTIONAL REGULATOR EXSA"/>
    <property type="match status" value="1"/>
</dbReference>
<proteinExistence type="predicted"/>
<dbReference type="PANTHER" id="PTHR43280">
    <property type="entry name" value="ARAC-FAMILY TRANSCRIPTIONAL REGULATOR"/>
    <property type="match status" value="1"/>
</dbReference>
<dbReference type="InterPro" id="IPR041522">
    <property type="entry name" value="CdaR_GGDEF"/>
</dbReference>
<dbReference type="PRINTS" id="PR00032">
    <property type="entry name" value="HTHARAC"/>
</dbReference>
<dbReference type="Gene3D" id="3.30.450.20">
    <property type="entry name" value="PAS domain"/>
    <property type="match status" value="1"/>
</dbReference>
<evidence type="ECO:0000256" key="1">
    <source>
        <dbReference type="ARBA" id="ARBA00023015"/>
    </source>
</evidence>
<feature type="transmembrane region" description="Helical" evidence="4">
    <location>
        <begin position="296"/>
        <end position="315"/>
    </location>
</feature>
<keyword evidence="4" id="KW-0812">Transmembrane</keyword>
<keyword evidence="2" id="KW-0238">DNA-binding</keyword>
<dbReference type="RefSeq" id="WP_344906514.1">
    <property type="nucleotide sequence ID" value="NZ_BAAAYO010000005.1"/>
</dbReference>
<protein>
    <submittedName>
        <fullName evidence="6">Helix-turn-helix domain-containing protein</fullName>
    </submittedName>
</protein>
<dbReference type="InterPro" id="IPR018060">
    <property type="entry name" value="HTH_AraC"/>
</dbReference>
<comment type="caution">
    <text evidence="6">The sequence shown here is derived from an EMBL/GenBank/DDBJ whole genome shotgun (WGS) entry which is preliminary data.</text>
</comment>
<dbReference type="Pfam" id="PF17853">
    <property type="entry name" value="GGDEF_2"/>
    <property type="match status" value="1"/>
</dbReference>
<dbReference type="EMBL" id="JBHMAG010000006">
    <property type="protein sequence ID" value="MFB9751333.1"/>
    <property type="molecule type" value="Genomic_DNA"/>
</dbReference>
<keyword evidence="4" id="KW-0472">Membrane</keyword>
<dbReference type="Proteomes" id="UP001589619">
    <property type="component" value="Unassembled WGS sequence"/>
</dbReference>
<dbReference type="SUPFAM" id="SSF46689">
    <property type="entry name" value="Homeodomain-like"/>
    <property type="match status" value="2"/>
</dbReference>
<evidence type="ECO:0000256" key="2">
    <source>
        <dbReference type="ARBA" id="ARBA00023125"/>
    </source>
</evidence>
<organism evidence="6 7">
    <name type="scientific">Paenibacillus hodogayensis</name>
    <dbReference type="NCBI Taxonomy" id="279208"/>
    <lineage>
        <taxon>Bacteria</taxon>
        <taxon>Bacillati</taxon>
        <taxon>Bacillota</taxon>
        <taxon>Bacilli</taxon>
        <taxon>Bacillales</taxon>
        <taxon>Paenibacillaceae</taxon>
        <taxon>Paenibacillus</taxon>
    </lineage>
</organism>
<dbReference type="SMART" id="SM00342">
    <property type="entry name" value="HTH_ARAC"/>
    <property type="match status" value="1"/>
</dbReference>
<reference evidence="6 7" key="1">
    <citation type="submission" date="2024-09" db="EMBL/GenBank/DDBJ databases">
        <authorList>
            <person name="Sun Q."/>
            <person name="Mori K."/>
        </authorList>
    </citation>
    <scope>NUCLEOTIDE SEQUENCE [LARGE SCALE GENOMIC DNA]</scope>
    <source>
        <strain evidence="6 7">JCM 12520</strain>
    </source>
</reference>
<keyword evidence="3" id="KW-0804">Transcription</keyword>
<gene>
    <name evidence="6" type="ORF">ACFFNY_07120</name>
</gene>
<dbReference type="InterPro" id="IPR020449">
    <property type="entry name" value="Tscrpt_reg_AraC-type_HTH"/>
</dbReference>
<evidence type="ECO:0000259" key="5">
    <source>
        <dbReference type="PROSITE" id="PS01124"/>
    </source>
</evidence>